<dbReference type="OMA" id="TKFQFEH"/>
<dbReference type="STRING" id="1071383.J7S4P3"/>
<feature type="compositionally biased region" description="Polar residues" evidence="9">
    <location>
        <begin position="203"/>
        <end position="223"/>
    </location>
</feature>
<keyword evidence="6" id="KW-0067">ATP-binding</keyword>
<feature type="compositionally biased region" description="Low complexity" evidence="9">
    <location>
        <begin position="74"/>
        <end position="88"/>
    </location>
</feature>
<keyword evidence="5" id="KW-0418">Kinase</keyword>
<accession>J7S4P3</accession>
<evidence type="ECO:0000256" key="6">
    <source>
        <dbReference type="ARBA" id="ARBA00022840"/>
    </source>
</evidence>
<dbReference type="EMBL" id="HE978316">
    <property type="protein sequence ID" value="CCK69399.1"/>
    <property type="molecule type" value="Genomic_DNA"/>
</dbReference>
<comment type="catalytic activity">
    <reaction evidence="8">
        <text>L-seryl-[protein] + ATP = O-phospho-L-seryl-[protein] + ADP + H(+)</text>
        <dbReference type="Rhea" id="RHEA:17989"/>
        <dbReference type="Rhea" id="RHEA-COMP:9863"/>
        <dbReference type="Rhea" id="RHEA-COMP:11604"/>
        <dbReference type="ChEBI" id="CHEBI:15378"/>
        <dbReference type="ChEBI" id="CHEBI:29999"/>
        <dbReference type="ChEBI" id="CHEBI:30616"/>
        <dbReference type="ChEBI" id="CHEBI:83421"/>
        <dbReference type="ChEBI" id="CHEBI:456216"/>
        <dbReference type="EC" id="2.7.11.1"/>
    </reaction>
</comment>
<dbReference type="SUPFAM" id="SSF56112">
    <property type="entry name" value="Protein kinase-like (PK-like)"/>
    <property type="match status" value="1"/>
</dbReference>
<dbReference type="GO" id="GO:0005737">
    <property type="term" value="C:cytoplasm"/>
    <property type="evidence" value="ECO:0007669"/>
    <property type="project" value="TreeGrafter"/>
</dbReference>
<organism evidence="11 12">
    <name type="scientific">Huiozyma naganishii (strain ATCC MYA-139 / BCRC 22969 / CBS 8797 / KCTC 17520 / NBRC 10181 / NCYC 3082 / Yp74L-3)</name>
    <name type="common">Yeast</name>
    <name type="synonym">Kazachstania naganishii</name>
    <dbReference type="NCBI Taxonomy" id="1071383"/>
    <lineage>
        <taxon>Eukaryota</taxon>
        <taxon>Fungi</taxon>
        <taxon>Dikarya</taxon>
        <taxon>Ascomycota</taxon>
        <taxon>Saccharomycotina</taxon>
        <taxon>Saccharomycetes</taxon>
        <taxon>Saccharomycetales</taxon>
        <taxon>Saccharomycetaceae</taxon>
        <taxon>Huiozyma</taxon>
    </lineage>
</organism>
<feature type="compositionally biased region" description="Low complexity" evidence="9">
    <location>
        <begin position="131"/>
        <end position="150"/>
    </location>
</feature>
<evidence type="ECO:0000256" key="5">
    <source>
        <dbReference type="ARBA" id="ARBA00022777"/>
    </source>
</evidence>
<dbReference type="OrthoDB" id="5327538at2759"/>
<keyword evidence="12" id="KW-1185">Reference proteome</keyword>
<dbReference type="GO" id="GO:0000278">
    <property type="term" value="P:mitotic cell cycle"/>
    <property type="evidence" value="ECO:0007669"/>
    <property type="project" value="TreeGrafter"/>
</dbReference>
<dbReference type="PANTHER" id="PTHR24419:SF18">
    <property type="entry name" value="SERINE_THREONINE-PROTEIN KINASE HASPIN"/>
    <property type="match status" value="1"/>
</dbReference>
<evidence type="ECO:0000256" key="3">
    <source>
        <dbReference type="ARBA" id="ARBA00022679"/>
    </source>
</evidence>
<feature type="compositionally biased region" description="Polar residues" evidence="9">
    <location>
        <begin position="231"/>
        <end position="241"/>
    </location>
</feature>
<proteinExistence type="predicted"/>
<name>J7S4P3_HUIN7</name>
<evidence type="ECO:0000256" key="4">
    <source>
        <dbReference type="ARBA" id="ARBA00022741"/>
    </source>
</evidence>
<evidence type="ECO:0000313" key="12">
    <source>
        <dbReference type="Proteomes" id="UP000006310"/>
    </source>
</evidence>
<reference evidence="12" key="2">
    <citation type="submission" date="2012-08" db="EMBL/GenBank/DDBJ databases">
        <title>Genome sequence of Kazachstania naganishii.</title>
        <authorList>
            <person name="Gordon J.L."/>
            <person name="Armisen D."/>
            <person name="Proux-Wera E."/>
            <person name="OhEigeartaigh S.S."/>
            <person name="Byrne K.P."/>
            <person name="Wolfe K.H."/>
        </authorList>
    </citation>
    <scope>NUCLEOTIDE SEQUENCE [LARGE SCALE GENOMIC DNA]</scope>
    <source>
        <strain evidence="12">ATCC MYA-139 / BCRC 22969 / CBS 8797 / CCRC 22969 / KCTC 17520 / NBRC 10181 / NCYC 3082</strain>
    </source>
</reference>
<dbReference type="GO" id="GO:0005634">
    <property type="term" value="C:nucleus"/>
    <property type="evidence" value="ECO:0007669"/>
    <property type="project" value="TreeGrafter"/>
</dbReference>
<comment type="catalytic activity">
    <reaction evidence="7">
        <text>L-threonyl-[protein] + ATP = O-phospho-L-threonyl-[protein] + ADP + H(+)</text>
        <dbReference type="Rhea" id="RHEA:46608"/>
        <dbReference type="Rhea" id="RHEA-COMP:11060"/>
        <dbReference type="Rhea" id="RHEA-COMP:11605"/>
        <dbReference type="ChEBI" id="CHEBI:15378"/>
        <dbReference type="ChEBI" id="CHEBI:30013"/>
        <dbReference type="ChEBI" id="CHEBI:30616"/>
        <dbReference type="ChEBI" id="CHEBI:61977"/>
        <dbReference type="ChEBI" id="CHEBI:456216"/>
        <dbReference type="EC" id="2.7.11.1"/>
    </reaction>
</comment>
<feature type="compositionally biased region" description="Low complexity" evidence="9">
    <location>
        <begin position="442"/>
        <end position="469"/>
    </location>
</feature>
<feature type="compositionally biased region" description="Basic residues" evidence="9">
    <location>
        <begin position="407"/>
        <end position="421"/>
    </location>
</feature>
<dbReference type="AlphaFoldDB" id="J7S4P3"/>
<feature type="domain" description="Serine/threonine-protein kinase haspin C-terminal" evidence="10">
    <location>
        <begin position="702"/>
        <end position="788"/>
    </location>
</feature>
<protein>
    <recommendedName>
        <fullName evidence="1">non-specific serine/threonine protein kinase</fullName>
        <ecNumber evidence="1">2.7.11.1</ecNumber>
    </recommendedName>
</protein>
<dbReference type="eggNOG" id="KOG2464">
    <property type="taxonomic scope" value="Eukaryota"/>
</dbReference>
<dbReference type="PANTHER" id="PTHR24419">
    <property type="entry name" value="INTERLEUKIN-1 RECEPTOR-ASSOCIATED KINASE"/>
    <property type="match status" value="1"/>
</dbReference>
<dbReference type="GeneID" id="34525079"/>
<dbReference type="Proteomes" id="UP000006310">
    <property type="component" value="Chromosome 3"/>
</dbReference>
<dbReference type="EC" id="2.7.11.1" evidence="1"/>
<keyword evidence="2" id="KW-0723">Serine/threonine-protein kinase</keyword>
<dbReference type="SMART" id="SM01331">
    <property type="entry name" value="DUF3635"/>
    <property type="match status" value="1"/>
</dbReference>
<evidence type="ECO:0000259" key="10">
    <source>
        <dbReference type="SMART" id="SM01331"/>
    </source>
</evidence>
<dbReference type="RefSeq" id="XP_022463645.1">
    <property type="nucleotide sequence ID" value="XM_022607005.1"/>
</dbReference>
<feature type="region of interest" description="Disordered" evidence="9">
    <location>
        <begin position="25"/>
        <end position="118"/>
    </location>
</feature>
<evidence type="ECO:0000256" key="1">
    <source>
        <dbReference type="ARBA" id="ARBA00012513"/>
    </source>
</evidence>
<sequence length="806" mass="90772">MDYEDDSFEDWNTGKGQKFIALVVSDNSDSESRLVQESGPVRQRISSSGTKSRQKLHDEKKSTGKRSQSKTIKSQSSNNSPNANTATPRTSIAGKSEEKKRWSFMSNHSSSSKKRWSSFTLDSNTAKIVASSHSSNNNRLSVVSTSSSSNIDGQSIEGQPLEKASNRSRTHSLKRSSTGSSLRQLLNKIVTSENSELDKENQPLFSSTTSSNASIRTNGSNKGTKFKKSKPSITVTNSDSRQPLKPLRNTLNTVETQNSFRRPSLSSMNTNTSKNSMSMLNSSMDNLSIHTKRPSISSMSSSTSLSKWKFWKRPTQLNNGGNNIHNQEYYQHSQNQRHNPNVIDKQTGKKKLRQKSSLADFHSGTNNDQLSFYSNIDYTGGQQLNGANTTLNKRTSTSSLSLSISSLKHRSSQPNLKHKTSHSSLPKFKNRRQSNTGGDDGSSLLTISSSMNSVHSSHSNGTTNTNNISLPVPNAVSRDKIRAKLKNSASLLSLNSKIPMEKKSYDDNMLNEILDLCTVKCVIEPAEIDSKKHQHLETLSSNHSIQISQHVWRCTSSLDQSQTIICKKIPLLCDFNEMESCLKELKILKLCTGTPGLPFLIQNYIIRSADTNENTLYLFLKDMGDPITEREVKNWSTCLKIFWQCALILYVAETKFQFEHRNLTLDHILIDKNGTITLCDLSKARANYYSNDNVIYTRLDHPAFFQGGRDYLFDIYNSMRSIFIAKNEHWNHFEPGTNLLWLRYLAIMLLTKNKDRTMMGPGRDQLLKLTVLLDMYPAASTKRSNHLFNKRKEIEIKSTGDLMKWK</sequence>
<dbReference type="Gene3D" id="1.10.510.10">
    <property type="entry name" value="Transferase(Phosphotransferase) domain 1"/>
    <property type="match status" value="1"/>
</dbReference>
<dbReference type="GO" id="GO:0035556">
    <property type="term" value="P:intracellular signal transduction"/>
    <property type="evidence" value="ECO:0007669"/>
    <property type="project" value="TreeGrafter"/>
</dbReference>
<keyword evidence="3" id="KW-0808">Transferase</keyword>
<dbReference type="KEGG" id="kng:KNAG_0C02880"/>
<dbReference type="GO" id="GO:0072354">
    <property type="term" value="F:histone H3T3 kinase activity"/>
    <property type="evidence" value="ECO:0007669"/>
    <property type="project" value="TreeGrafter"/>
</dbReference>
<reference evidence="11 12" key="1">
    <citation type="journal article" date="2011" name="Proc. Natl. Acad. Sci. U.S.A.">
        <title>Evolutionary erosion of yeast sex chromosomes by mating-type switching accidents.</title>
        <authorList>
            <person name="Gordon J.L."/>
            <person name="Armisen D."/>
            <person name="Proux-Wera E."/>
            <person name="Oheigeartaigh S.S."/>
            <person name="Byrne K.P."/>
            <person name="Wolfe K.H."/>
        </authorList>
    </citation>
    <scope>NUCLEOTIDE SEQUENCE [LARGE SCALE GENOMIC DNA]</scope>
    <source>
        <strain evidence="12">ATCC MYA-139 / BCRC 22969 / CBS 8797 / CCRC 22969 / KCTC 17520 / NBRC 10181 / NCYC 3082</strain>
    </source>
</reference>
<evidence type="ECO:0000256" key="8">
    <source>
        <dbReference type="ARBA" id="ARBA00048679"/>
    </source>
</evidence>
<evidence type="ECO:0000256" key="7">
    <source>
        <dbReference type="ARBA" id="ARBA00047899"/>
    </source>
</evidence>
<feature type="region of interest" description="Disordered" evidence="9">
    <location>
        <begin position="193"/>
        <end position="251"/>
    </location>
</feature>
<gene>
    <name evidence="11" type="primary">KNAG0C02880</name>
    <name evidence="11" type="ordered locus">KNAG_0C02880</name>
</gene>
<evidence type="ECO:0000256" key="2">
    <source>
        <dbReference type="ARBA" id="ARBA00022527"/>
    </source>
</evidence>
<evidence type="ECO:0000256" key="9">
    <source>
        <dbReference type="SAM" id="MobiDB-lite"/>
    </source>
</evidence>
<dbReference type="GO" id="GO:0005524">
    <property type="term" value="F:ATP binding"/>
    <property type="evidence" value="ECO:0007669"/>
    <property type="project" value="UniProtKB-KW"/>
</dbReference>
<keyword evidence="4" id="KW-0547">Nucleotide-binding</keyword>
<dbReference type="InterPro" id="IPR024604">
    <property type="entry name" value="GSG2_C"/>
</dbReference>
<evidence type="ECO:0000313" key="11">
    <source>
        <dbReference type="EMBL" id="CCK69399.1"/>
    </source>
</evidence>
<feature type="region of interest" description="Disordered" evidence="9">
    <location>
        <begin position="130"/>
        <end position="181"/>
    </location>
</feature>
<feature type="region of interest" description="Disordered" evidence="9">
    <location>
        <begin position="402"/>
        <end position="471"/>
    </location>
</feature>
<feature type="region of interest" description="Disordered" evidence="9">
    <location>
        <begin position="332"/>
        <end position="364"/>
    </location>
</feature>
<dbReference type="HOGENOM" id="CLU_022568_0_0_1"/>
<dbReference type="Pfam" id="PF12330">
    <property type="entry name" value="Haspin_kinase"/>
    <property type="match status" value="1"/>
</dbReference>
<dbReference type="InterPro" id="IPR011009">
    <property type="entry name" value="Kinase-like_dom_sf"/>
</dbReference>